<evidence type="ECO:0000256" key="1">
    <source>
        <dbReference type="SAM" id="MobiDB-lite"/>
    </source>
</evidence>
<sequence>MFFYAPSQIRALPAQKGFIANDPTFQDPVNATKPGETGKSSLPRRKRPSVED</sequence>
<dbReference type="AlphaFoldDB" id="S3DVB9"/>
<gene>
    <name evidence="2" type="ORF">GLAREA_05219</name>
</gene>
<evidence type="ECO:0000313" key="2">
    <source>
        <dbReference type="EMBL" id="EPE35881.1"/>
    </source>
</evidence>
<evidence type="ECO:0000313" key="3">
    <source>
        <dbReference type="Proteomes" id="UP000016922"/>
    </source>
</evidence>
<dbReference type="HOGENOM" id="CLU_3087400_0_0_1"/>
<dbReference type="Proteomes" id="UP000016922">
    <property type="component" value="Unassembled WGS sequence"/>
</dbReference>
<dbReference type="GeneID" id="19464273"/>
<name>S3DVB9_GLAL2</name>
<accession>S3DVB9</accession>
<feature type="region of interest" description="Disordered" evidence="1">
    <location>
        <begin position="19"/>
        <end position="52"/>
    </location>
</feature>
<dbReference type="KEGG" id="glz:GLAREA_05219"/>
<feature type="compositionally biased region" description="Basic residues" evidence="1">
    <location>
        <begin position="42"/>
        <end position="52"/>
    </location>
</feature>
<keyword evidence="3" id="KW-1185">Reference proteome</keyword>
<protein>
    <submittedName>
        <fullName evidence="2">Uncharacterized protein</fullName>
    </submittedName>
</protein>
<reference evidence="2 3" key="1">
    <citation type="journal article" date="2013" name="BMC Genomics">
        <title>Genomics-driven discovery of the pneumocandin biosynthetic gene cluster in the fungus Glarea lozoyensis.</title>
        <authorList>
            <person name="Chen L."/>
            <person name="Yue Q."/>
            <person name="Zhang X."/>
            <person name="Xiang M."/>
            <person name="Wang C."/>
            <person name="Li S."/>
            <person name="Che Y."/>
            <person name="Ortiz-Lopez F.J."/>
            <person name="Bills G.F."/>
            <person name="Liu X."/>
            <person name="An Z."/>
        </authorList>
    </citation>
    <scope>NUCLEOTIDE SEQUENCE [LARGE SCALE GENOMIC DNA]</scope>
    <source>
        <strain evidence="3">ATCC 20868 / MF5171</strain>
    </source>
</reference>
<dbReference type="RefSeq" id="XP_008076699.1">
    <property type="nucleotide sequence ID" value="XM_008078508.1"/>
</dbReference>
<proteinExistence type="predicted"/>
<organism evidence="2 3">
    <name type="scientific">Glarea lozoyensis (strain ATCC 20868 / MF5171)</name>
    <dbReference type="NCBI Taxonomy" id="1116229"/>
    <lineage>
        <taxon>Eukaryota</taxon>
        <taxon>Fungi</taxon>
        <taxon>Dikarya</taxon>
        <taxon>Ascomycota</taxon>
        <taxon>Pezizomycotina</taxon>
        <taxon>Leotiomycetes</taxon>
        <taxon>Helotiales</taxon>
        <taxon>Helotiaceae</taxon>
        <taxon>Glarea</taxon>
    </lineage>
</organism>
<dbReference type="EMBL" id="KE145353">
    <property type="protein sequence ID" value="EPE35881.1"/>
    <property type="molecule type" value="Genomic_DNA"/>
</dbReference>